<feature type="signal peptide" evidence="3">
    <location>
        <begin position="1"/>
        <end position="20"/>
    </location>
</feature>
<evidence type="ECO:0000259" key="4">
    <source>
        <dbReference type="PROSITE" id="PS50842"/>
    </source>
</evidence>
<dbReference type="RefSeq" id="XP_016605390.1">
    <property type="nucleotide sequence ID" value="XM_016755442.1"/>
</dbReference>
<dbReference type="InterPro" id="IPR007112">
    <property type="entry name" value="Expansin/allergen_DPBB_dom"/>
</dbReference>
<protein>
    <recommendedName>
        <fullName evidence="8">LysM domain-containing protein</fullName>
    </recommendedName>
</protein>
<dbReference type="SUPFAM" id="SSF50685">
    <property type="entry name" value="Barwin-like endoglucanases"/>
    <property type="match status" value="1"/>
</dbReference>
<dbReference type="EMBL" id="KQ257464">
    <property type="protein sequence ID" value="KNC97350.1"/>
    <property type="molecule type" value="Genomic_DNA"/>
</dbReference>
<dbReference type="InterPro" id="IPR051477">
    <property type="entry name" value="Expansin_CellWall"/>
</dbReference>
<dbReference type="PANTHER" id="PTHR31836">
    <property type="match status" value="1"/>
</dbReference>
<dbReference type="Gene3D" id="2.40.40.10">
    <property type="entry name" value="RlpA-like domain"/>
    <property type="match status" value="1"/>
</dbReference>
<evidence type="ECO:0000313" key="6">
    <source>
        <dbReference type="EMBL" id="KNC97350.1"/>
    </source>
</evidence>
<dbReference type="Gene3D" id="3.10.350.10">
    <property type="entry name" value="LysM domain"/>
    <property type="match status" value="1"/>
</dbReference>
<dbReference type="CDD" id="cd00118">
    <property type="entry name" value="LysM"/>
    <property type="match status" value="1"/>
</dbReference>
<feature type="compositionally biased region" description="Low complexity" evidence="2">
    <location>
        <begin position="179"/>
        <end position="208"/>
    </location>
</feature>
<feature type="chain" id="PRO_5005539794" description="LysM domain-containing protein" evidence="3">
    <location>
        <begin position="21"/>
        <end position="278"/>
    </location>
</feature>
<dbReference type="Pfam" id="PF01476">
    <property type="entry name" value="LysM"/>
    <property type="match status" value="1"/>
</dbReference>
<dbReference type="PROSITE" id="PS50842">
    <property type="entry name" value="EXPANSIN_EG45"/>
    <property type="match status" value="1"/>
</dbReference>
<dbReference type="SMART" id="SM00257">
    <property type="entry name" value="LysM"/>
    <property type="match status" value="1"/>
</dbReference>
<organism evidence="6 7">
    <name type="scientific">Spizellomyces punctatus (strain DAOM BR117)</name>
    <dbReference type="NCBI Taxonomy" id="645134"/>
    <lineage>
        <taxon>Eukaryota</taxon>
        <taxon>Fungi</taxon>
        <taxon>Fungi incertae sedis</taxon>
        <taxon>Chytridiomycota</taxon>
        <taxon>Chytridiomycota incertae sedis</taxon>
        <taxon>Chytridiomycetes</taxon>
        <taxon>Spizellomycetales</taxon>
        <taxon>Spizellomycetaceae</taxon>
        <taxon>Spizellomyces</taxon>
    </lineage>
</organism>
<evidence type="ECO:0000256" key="3">
    <source>
        <dbReference type="SAM" id="SignalP"/>
    </source>
</evidence>
<evidence type="ECO:0000256" key="2">
    <source>
        <dbReference type="SAM" id="MobiDB-lite"/>
    </source>
</evidence>
<dbReference type="PANTHER" id="PTHR31836:SF28">
    <property type="entry name" value="SRCR DOMAIN-CONTAINING PROTEIN-RELATED"/>
    <property type="match status" value="1"/>
</dbReference>
<dbReference type="InterPro" id="IPR018392">
    <property type="entry name" value="LysM"/>
</dbReference>
<evidence type="ECO:0000259" key="5">
    <source>
        <dbReference type="PROSITE" id="PS51782"/>
    </source>
</evidence>
<dbReference type="InParanoid" id="A0A0L0H749"/>
<evidence type="ECO:0000313" key="7">
    <source>
        <dbReference type="Proteomes" id="UP000053201"/>
    </source>
</evidence>
<dbReference type="Proteomes" id="UP000053201">
    <property type="component" value="Unassembled WGS sequence"/>
</dbReference>
<dbReference type="CDD" id="cd22271">
    <property type="entry name" value="DPBB_EXP_N-like"/>
    <property type="match status" value="1"/>
</dbReference>
<dbReference type="OrthoDB" id="623670at2759"/>
<feature type="region of interest" description="Disordered" evidence="2">
    <location>
        <begin position="169"/>
        <end position="208"/>
    </location>
</feature>
<gene>
    <name evidence="6" type="ORF">SPPG_07278</name>
</gene>
<sequence length="278" mass="29152">MYLPSILALSTLVLAQAVLGAPTLEIRQASPNYYYKGSAFTGQTVSGRATYYGQTNDPSDISPQKSTGSCLYTPGSVTKWFAALNSQQYSNGLYCGMCVQVTCTDQSKCAGGKPIVVQVVDLCPSCGFGGLDLSFGAMSVLMNGDANAELYGTTSMQWRQVDCSLLGTSGSGSTPPPTSTSVKPTSTIKPSSTSKPSSTVKPTTSPKVTTTIKATTTAKPTPSSGFTGCQKYTVKSGDSCWSIGQKFGVSVAQLDQWNNNKCSSGYIYPHEVLCVSKA</sequence>
<keyword evidence="7" id="KW-1185">Reference proteome</keyword>
<evidence type="ECO:0008006" key="8">
    <source>
        <dbReference type="Google" id="ProtNLM"/>
    </source>
</evidence>
<accession>A0A0L0H749</accession>
<dbReference type="AlphaFoldDB" id="A0A0L0H749"/>
<dbReference type="GeneID" id="27690504"/>
<dbReference type="InterPro" id="IPR036779">
    <property type="entry name" value="LysM_dom_sf"/>
</dbReference>
<proteinExistence type="predicted"/>
<dbReference type="OMA" id="HRDIANR"/>
<dbReference type="eggNOG" id="ENOG502SH3R">
    <property type="taxonomic scope" value="Eukaryota"/>
</dbReference>
<keyword evidence="1 3" id="KW-0732">Signal</keyword>
<feature type="domain" description="LysM" evidence="5">
    <location>
        <begin position="230"/>
        <end position="275"/>
    </location>
</feature>
<dbReference type="STRING" id="645134.A0A0L0H749"/>
<dbReference type="SUPFAM" id="SSF54106">
    <property type="entry name" value="LysM domain"/>
    <property type="match status" value="1"/>
</dbReference>
<name>A0A0L0H749_SPIPD</name>
<dbReference type="PROSITE" id="PS51782">
    <property type="entry name" value="LYSM"/>
    <property type="match status" value="1"/>
</dbReference>
<evidence type="ECO:0000256" key="1">
    <source>
        <dbReference type="ARBA" id="ARBA00022729"/>
    </source>
</evidence>
<feature type="domain" description="Expansin-like EG45" evidence="4">
    <location>
        <begin position="47"/>
        <end position="168"/>
    </location>
</feature>
<dbReference type="InterPro" id="IPR009009">
    <property type="entry name" value="RlpA-like_DPBB"/>
</dbReference>
<dbReference type="VEuPathDB" id="FungiDB:SPPG_07278"/>
<dbReference type="Pfam" id="PF03330">
    <property type="entry name" value="DPBB_1"/>
    <property type="match status" value="1"/>
</dbReference>
<reference evidence="6 7" key="1">
    <citation type="submission" date="2009-08" db="EMBL/GenBank/DDBJ databases">
        <title>The Genome Sequence of Spizellomyces punctatus strain DAOM BR117.</title>
        <authorList>
            <consortium name="The Broad Institute Genome Sequencing Platform"/>
            <person name="Russ C."/>
            <person name="Cuomo C."/>
            <person name="Shea T."/>
            <person name="Young S.K."/>
            <person name="Zeng Q."/>
            <person name="Koehrsen M."/>
            <person name="Haas B."/>
            <person name="Borodovsky M."/>
            <person name="Guigo R."/>
            <person name="Alvarado L."/>
            <person name="Berlin A."/>
            <person name="Bochicchio J."/>
            <person name="Borenstein D."/>
            <person name="Chapman S."/>
            <person name="Chen Z."/>
            <person name="Engels R."/>
            <person name="Freedman E."/>
            <person name="Gellesch M."/>
            <person name="Goldberg J."/>
            <person name="Griggs A."/>
            <person name="Gujja S."/>
            <person name="Heiman D."/>
            <person name="Hepburn T."/>
            <person name="Howarth C."/>
            <person name="Jen D."/>
            <person name="Larson L."/>
            <person name="Lewis B."/>
            <person name="Mehta T."/>
            <person name="Park D."/>
            <person name="Pearson M."/>
            <person name="Roberts A."/>
            <person name="Saif S."/>
            <person name="Shenoy N."/>
            <person name="Sisk P."/>
            <person name="Stolte C."/>
            <person name="Sykes S."/>
            <person name="Thomson T."/>
            <person name="Walk T."/>
            <person name="White J."/>
            <person name="Yandava C."/>
            <person name="Burger G."/>
            <person name="Gray M.W."/>
            <person name="Holland P.W.H."/>
            <person name="King N."/>
            <person name="Lang F.B.F."/>
            <person name="Roger A.J."/>
            <person name="Ruiz-Trillo I."/>
            <person name="Lander E."/>
            <person name="Nusbaum C."/>
        </authorList>
    </citation>
    <scope>NUCLEOTIDE SEQUENCE [LARGE SCALE GENOMIC DNA]</scope>
    <source>
        <strain evidence="6 7">DAOM BR117</strain>
    </source>
</reference>
<dbReference type="InterPro" id="IPR036908">
    <property type="entry name" value="RlpA-like_sf"/>
</dbReference>